<evidence type="ECO:0000259" key="1">
    <source>
        <dbReference type="Pfam" id="PF07762"/>
    </source>
</evidence>
<name>A0A3L6SDQ9_PANMI</name>
<feature type="domain" description="DUF1618" evidence="1">
    <location>
        <begin position="117"/>
        <end position="180"/>
    </location>
</feature>
<organism evidence="2 3">
    <name type="scientific">Panicum miliaceum</name>
    <name type="common">Proso millet</name>
    <name type="synonym">Broomcorn millet</name>
    <dbReference type="NCBI Taxonomy" id="4540"/>
    <lineage>
        <taxon>Eukaryota</taxon>
        <taxon>Viridiplantae</taxon>
        <taxon>Streptophyta</taxon>
        <taxon>Embryophyta</taxon>
        <taxon>Tracheophyta</taxon>
        <taxon>Spermatophyta</taxon>
        <taxon>Magnoliopsida</taxon>
        <taxon>Liliopsida</taxon>
        <taxon>Poales</taxon>
        <taxon>Poaceae</taxon>
        <taxon>PACMAD clade</taxon>
        <taxon>Panicoideae</taxon>
        <taxon>Panicodae</taxon>
        <taxon>Paniceae</taxon>
        <taxon>Panicinae</taxon>
        <taxon>Panicum</taxon>
        <taxon>Panicum sect. Panicum</taxon>
    </lineage>
</organism>
<gene>
    <name evidence="2" type="ORF">C2845_PM02G36040</name>
</gene>
<proteinExistence type="predicted"/>
<dbReference type="AlphaFoldDB" id="A0A3L6SDQ9"/>
<protein>
    <recommendedName>
        <fullName evidence="1">DUF1618 domain-containing protein</fullName>
    </recommendedName>
</protein>
<dbReference type="Pfam" id="PF07762">
    <property type="entry name" value="DUF1618"/>
    <property type="match status" value="1"/>
</dbReference>
<keyword evidence="3" id="KW-1185">Reference proteome</keyword>
<comment type="caution">
    <text evidence="2">The sequence shown here is derived from an EMBL/GenBank/DDBJ whole genome shotgun (WGS) entry which is preliminary data.</text>
</comment>
<dbReference type="OrthoDB" id="684663at2759"/>
<evidence type="ECO:0000313" key="3">
    <source>
        <dbReference type="Proteomes" id="UP000275267"/>
    </source>
</evidence>
<reference evidence="3" key="1">
    <citation type="journal article" date="2019" name="Nat. Commun.">
        <title>The genome of broomcorn millet.</title>
        <authorList>
            <person name="Zou C."/>
            <person name="Miki D."/>
            <person name="Li D."/>
            <person name="Tang Q."/>
            <person name="Xiao L."/>
            <person name="Rajput S."/>
            <person name="Deng P."/>
            <person name="Jia W."/>
            <person name="Huang R."/>
            <person name="Zhang M."/>
            <person name="Sun Y."/>
            <person name="Hu J."/>
            <person name="Fu X."/>
            <person name="Schnable P.S."/>
            <person name="Li F."/>
            <person name="Zhang H."/>
            <person name="Feng B."/>
            <person name="Zhu X."/>
            <person name="Liu R."/>
            <person name="Schnable J.C."/>
            <person name="Zhu J.-K."/>
            <person name="Zhang H."/>
        </authorList>
    </citation>
    <scope>NUCLEOTIDE SEQUENCE [LARGE SCALE GENOMIC DNA]</scope>
</reference>
<dbReference type="Proteomes" id="UP000275267">
    <property type="component" value="Unassembled WGS sequence"/>
</dbReference>
<dbReference type="EMBL" id="PQIB02000005">
    <property type="protein sequence ID" value="RLN19180.1"/>
    <property type="molecule type" value="Genomic_DNA"/>
</dbReference>
<dbReference type="PANTHER" id="PTHR33074:SF83">
    <property type="entry name" value="EXPRESSED PROTEIN"/>
    <property type="match status" value="1"/>
</dbReference>
<accession>A0A3L6SDQ9</accession>
<sequence>MSYLCVHCPCAAESEDSGFEREPRVVGAEGRFVLLRGSFANDAKEELFVYKGDPDSPSLERVPLHGLIPPEYELHIYSSVDQTWSIKPLPVPDAPGAEHIIEEKVITLGVGEGVLGWVDFRKGVVVCDVLREPLDVRFIPLPAPMPENRERLKEFHPGDPAMRLRDVIFSNGMIKFIEVESIAGS</sequence>
<evidence type="ECO:0000313" key="2">
    <source>
        <dbReference type="EMBL" id="RLN19180.1"/>
    </source>
</evidence>
<dbReference type="InterPro" id="IPR011676">
    <property type="entry name" value="DUF1618"/>
</dbReference>
<dbReference type="PANTHER" id="PTHR33074">
    <property type="entry name" value="EXPRESSED PROTEIN-RELATED"/>
    <property type="match status" value="1"/>
</dbReference>